<dbReference type="PANTHER" id="PTHR43278">
    <property type="entry name" value="NAD(P)H-DEPENDENT FMN-CONTAINING OXIDOREDUCTASE YWQN-RELATED"/>
    <property type="match status" value="1"/>
</dbReference>
<evidence type="ECO:0000313" key="3">
    <source>
        <dbReference type="EMBL" id="EMD47313.1"/>
    </source>
</evidence>
<protein>
    <submittedName>
        <fullName evidence="3">Uncharacterized protein</fullName>
    </submittedName>
</protein>
<dbReference type="EMBL" id="KB444350">
    <property type="protein sequence ID" value="EMD47313.1"/>
    <property type="molecule type" value="Genomic_DNA"/>
</dbReference>
<dbReference type="OrthoDB" id="10291450at2759"/>
<name>M2RCL3_ENTHI</name>
<dbReference type="InterPro" id="IPR051796">
    <property type="entry name" value="ISF_SsuE-like"/>
</dbReference>
<gene>
    <name evidence="3" type="ORF">EHI5A_226590</name>
</gene>
<evidence type="ECO:0000256" key="2">
    <source>
        <dbReference type="ARBA" id="ARBA00022643"/>
    </source>
</evidence>
<proteinExistence type="predicted"/>
<dbReference type="Proteomes" id="UP000011755">
    <property type="component" value="Unassembled WGS sequence"/>
</dbReference>
<evidence type="ECO:0000313" key="4">
    <source>
        <dbReference type="Proteomes" id="UP000011755"/>
    </source>
</evidence>
<accession>M2RCL3</accession>
<reference evidence="3 4" key="1">
    <citation type="submission" date="2013-02" db="EMBL/GenBank/DDBJ databases">
        <authorList>
            <person name="Hannick L."/>
            <person name="Zafar N."/>
            <person name="Lorenzi H."/>
            <person name="Ali I.A."/>
            <person name="Petri W.P."/>
            <person name="Caler E."/>
        </authorList>
    </citation>
    <scope>NUCLEOTIDE SEQUENCE [LARGE SCALE GENOMIC DNA]</scope>
    <source>
        <strain evidence="3 4">KU27</strain>
    </source>
</reference>
<keyword evidence="2" id="KW-0288">FMN</keyword>
<evidence type="ECO:0000256" key="1">
    <source>
        <dbReference type="ARBA" id="ARBA00022630"/>
    </source>
</evidence>
<dbReference type="PANTHER" id="PTHR43278:SF4">
    <property type="entry name" value="NAD(P)H-DEPENDENT FMN-CONTAINING OXIDOREDUCTASE YWQN-RELATED"/>
    <property type="match status" value="1"/>
</dbReference>
<keyword evidence="1" id="KW-0285">Flavoprotein</keyword>
<organism evidence="3 4">
    <name type="scientific">Entamoeba histolytica KU27</name>
    <dbReference type="NCBI Taxonomy" id="885311"/>
    <lineage>
        <taxon>Eukaryota</taxon>
        <taxon>Amoebozoa</taxon>
        <taxon>Evosea</taxon>
        <taxon>Archamoebae</taxon>
        <taxon>Mastigamoebida</taxon>
        <taxon>Entamoebidae</taxon>
        <taxon>Entamoeba</taxon>
    </lineage>
</organism>
<dbReference type="VEuPathDB" id="AmoebaDB:EHI5A_226590"/>
<sequence>MYLCYMNIWNRFVPSYDWDNNGLKQNLIPLFKHKRFVCIVNCADVQESFCERGAYAIKETAHLYHIAYNELYMVGCDGEGIVEKDIKKQERAINFGKHVGVEHLQSIN</sequence>
<dbReference type="AlphaFoldDB" id="M2RCL3"/>